<keyword evidence="4" id="KW-1185">Reference proteome</keyword>
<proteinExistence type="predicted"/>
<accession>A0A8H5ERX2</accession>
<evidence type="ECO:0000313" key="4">
    <source>
        <dbReference type="Proteomes" id="UP000567179"/>
    </source>
</evidence>
<feature type="transmembrane region" description="Helical" evidence="2">
    <location>
        <begin position="93"/>
        <end position="116"/>
    </location>
</feature>
<feature type="region of interest" description="Disordered" evidence="1">
    <location>
        <begin position="353"/>
        <end position="377"/>
    </location>
</feature>
<sequence length="377" mass="42008">MPFQRSYAPVIKENEGLAFSKGRDHEKPRMTAVTPPWQYRLRVIVLLVNIGITATAVAMGFVAVNKSIQQKNKIVSHFLVVYSVRVTVHNGSIYVPNMITIVGSIGLLGSAIYALGVSFHNHRTSHFTTKENLKSAFVTPLYLVILFTVWMLISLIFESIWFHKGKITVTCNDGLSIPPWDVVNALVELGITDRFKNVRYWRYVLGFQWAAAVVGFVASVLLFCLGRGMQTFTAVTPSRDFEGIEGGNNDQHHYTKRTSATNLDGPVAKHMSARDVAYPETEDEIVIQPRTSNDRFEDQDIALQSRHSPHTHSPLMPRSPLVGAHRSPQFSALQTDSEGDIVEVSLVQVAPPVREESLDDGTHTFVQNDDTPSHEAV</sequence>
<feature type="compositionally biased region" description="Basic and acidic residues" evidence="1">
    <location>
        <begin position="353"/>
        <end position="362"/>
    </location>
</feature>
<gene>
    <name evidence="3" type="ORF">D9619_010219</name>
</gene>
<organism evidence="3 4">
    <name type="scientific">Psilocybe cf. subviscida</name>
    <dbReference type="NCBI Taxonomy" id="2480587"/>
    <lineage>
        <taxon>Eukaryota</taxon>
        <taxon>Fungi</taxon>
        <taxon>Dikarya</taxon>
        <taxon>Basidiomycota</taxon>
        <taxon>Agaricomycotina</taxon>
        <taxon>Agaricomycetes</taxon>
        <taxon>Agaricomycetidae</taxon>
        <taxon>Agaricales</taxon>
        <taxon>Agaricineae</taxon>
        <taxon>Strophariaceae</taxon>
        <taxon>Psilocybe</taxon>
    </lineage>
</organism>
<keyword evidence="2" id="KW-0812">Transmembrane</keyword>
<evidence type="ECO:0000256" key="1">
    <source>
        <dbReference type="SAM" id="MobiDB-lite"/>
    </source>
</evidence>
<keyword evidence="2" id="KW-1133">Transmembrane helix</keyword>
<protein>
    <submittedName>
        <fullName evidence="3">Uncharacterized protein</fullName>
    </submittedName>
</protein>
<dbReference type="AlphaFoldDB" id="A0A8H5ERX2"/>
<name>A0A8H5ERX2_9AGAR</name>
<keyword evidence="2" id="KW-0472">Membrane</keyword>
<feature type="transmembrane region" description="Helical" evidence="2">
    <location>
        <begin position="203"/>
        <end position="223"/>
    </location>
</feature>
<feature type="transmembrane region" description="Helical" evidence="2">
    <location>
        <begin position="43"/>
        <end position="64"/>
    </location>
</feature>
<reference evidence="3 4" key="1">
    <citation type="journal article" date="2020" name="ISME J.">
        <title>Uncovering the hidden diversity of litter-decomposition mechanisms in mushroom-forming fungi.</title>
        <authorList>
            <person name="Floudas D."/>
            <person name="Bentzer J."/>
            <person name="Ahren D."/>
            <person name="Johansson T."/>
            <person name="Persson P."/>
            <person name="Tunlid A."/>
        </authorList>
    </citation>
    <scope>NUCLEOTIDE SEQUENCE [LARGE SCALE GENOMIC DNA]</scope>
    <source>
        <strain evidence="3 4">CBS 101986</strain>
    </source>
</reference>
<feature type="region of interest" description="Disordered" evidence="1">
    <location>
        <begin position="305"/>
        <end position="325"/>
    </location>
</feature>
<dbReference type="EMBL" id="JAACJJ010000058">
    <property type="protein sequence ID" value="KAF5310167.1"/>
    <property type="molecule type" value="Genomic_DNA"/>
</dbReference>
<dbReference type="Proteomes" id="UP000567179">
    <property type="component" value="Unassembled WGS sequence"/>
</dbReference>
<evidence type="ECO:0000256" key="2">
    <source>
        <dbReference type="SAM" id="Phobius"/>
    </source>
</evidence>
<feature type="transmembrane region" description="Helical" evidence="2">
    <location>
        <begin position="136"/>
        <end position="157"/>
    </location>
</feature>
<comment type="caution">
    <text evidence="3">The sequence shown here is derived from an EMBL/GenBank/DDBJ whole genome shotgun (WGS) entry which is preliminary data.</text>
</comment>
<evidence type="ECO:0000313" key="3">
    <source>
        <dbReference type="EMBL" id="KAF5310167.1"/>
    </source>
</evidence>